<sequence length="309" mass="33746">MSQRAQTANAVLMVPPDDFGFNEQTARDNEFQHPPQAGEDWRSEVASEFAASVAALRGAGVDVVLLPKNPVLPALPDAVFPNNWFSTWPDGRVYLYPMRTSNRQAEVRPQDLRAALEHAGYRVGEMHSVAHAPGQALEGTGALIFDHVNRKVYAARSERCDSLLVQQHAQALGYQAIVFETCSSHGRPFYHTNVMMSIGENFALVCSEAIVAEQRAEVLQALRADKRDLIEVSLAQAEQAFCANILQLQNRDGGQVIAMSASALAAFNAEQKAVLSRHGQLLALPVTTIEHMGGGSARCMLAEVFLPKR</sequence>
<dbReference type="RefSeq" id="WP_133589550.1">
    <property type="nucleotide sequence ID" value="NZ_CP037953.1"/>
</dbReference>
<gene>
    <name evidence="1" type="ORF">EV696_105142</name>
</gene>
<keyword evidence="2" id="KW-1185">Reference proteome</keyword>
<dbReference type="InterPro" id="IPR014541">
    <property type="entry name" value="Amdntrnsf_FN0238"/>
</dbReference>
<proteinExistence type="predicted"/>
<dbReference type="EMBL" id="SNYM01000005">
    <property type="protein sequence ID" value="TDQ49168.1"/>
    <property type="molecule type" value="Genomic_DNA"/>
</dbReference>
<dbReference type="Proteomes" id="UP000295375">
    <property type="component" value="Unassembled WGS sequence"/>
</dbReference>
<dbReference type="Pfam" id="PF19420">
    <property type="entry name" value="DDAH_eukar"/>
    <property type="match status" value="1"/>
</dbReference>
<protein>
    <recommendedName>
        <fullName evidence="3">Amidinotransferase</fullName>
    </recommendedName>
</protein>
<dbReference type="OrthoDB" id="9788268at2"/>
<dbReference type="PANTHER" id="PTHR43224">
    <property type="entry name" value="AMIDINOTRANSFERASE"/>
    <property type="match status" value="1"/>
</dbReference>
<dbReference type="SUPFAM" id="SSF55909">
    <property type="entry name" value="Pentein"/>
    <property type="match status" value="1"/>
</dbReference>
<evidence type="ECO:0008006" key="3">
    <source>
        <dbReference type="Google" id="ProtNLM"/>
    </source>
</evidence>
<dbReference type="PANTHER" id="PTHR43224:SF1">
    <property type="entry name" value="AMIDINOTRANSFERASE"/>
    <property type="match status" value="1"/>
</dbReference>
<evidence type="ECO:0000313" key="1">
    <source>
        <dbReference type="EMBL" id="TDQ49168.1"/>
    </source>
</evidence>
<name>A0A4R6UPL8_9GAMM</name>
<evidence type="ECO:0000313" key="2">
    <source>
        <dbReference type="Proteomes" id="UP000295375"/>
    </source>
</evidence>
<dbReference type="PIRSF" id="PIRSF028188">
    <property type="entry name" value="Amdntrnsf_FN0238"/>
    <property type="match status" value="1"/>
</dbReference>
<dbReference type="Gene3D" id="3.75.10.10">
    <property type="entry name" value="L-arginine/glycine Amidinotransferase, Chain A"/>
    <property type="match status" value="1"/>
</dbReference>
<accession>A0A4R6UPL8</accession>
<organism evidence="1 2">
    <name type="scientific">Permianibacter aggregans</name>
    <dbReference type="NCBI Taxonomy" id="1510150"/>
    <lineage>
        <taxon>Bacteria</taxon>
        <taxon>Pseudomonadati</taxon>
        <taxon>Pseudomonadota</taxon>
        <taxon>Gammaproteobacteria</taxon>
        <taxon>Pseudomonadales</taxon>
        <taxon>Pseudomonadaceae</taxon>
        <taxon>Permianibacter</taxon>
    </lineage>
</organism>
<dbReference type="AlphaFoldDB" id="A0A4R6UPL8"/>
<reference evidence="1 2" key="1">
    <citation type="submission" date="2019-03" db="EMBL/GenBank/DDBJ databases">
        <title>Genomic Encyclopedia of Type Strains, Phase IV (KMG-IV): sequencing the most valuable type-strain genomes for metagenomic binning, comparative biology and taxonomic classification.</title>
        <authorList>
            <person name="Goeker M."/>
        </authorList>
    </citation>
    <scope>NUCLEOTIDE SEQUENCE [LARGE SCALE GENOMIC DNA]</scope>
    <source>
        <strain evidence="1 2">DSM 103792</strain>
    </source>
</reference>
<comment type="caution">
    <text evidence="1">The sequence shown here is derived from an EMBL/GenBank/DDBJ whole genome shotgun (WGS) entry which is preliminary data.</text>
</comment>